<dbReference type="EMBL" id="AP014707">
    <property type="protein sequence ID" value="BAQ50356.1"/>
    <property type="molecule type" value="Genomic_DNA"/>
</dbReference>
<dbReference type="Proteomes" id="UP000061432">
    <property type="component" value="Plasmid pMaq22A_3p"/>
</dbReference>
<keyword evidence="1" id="KW-0614">Plasmid</keyword>
<reference evidence="2" key="2">
    <citation type="submission" date="2015-01" db="EMBL/GenBank/DDBJ databases">
        <title>Complete genome sequence of Methylobacterium aquaticum strain 22A.</title>
        <authorList>
            <person name="Tani A."/>
            <person name="Ogura Y."/>
            <person name="Hayashi T."/>
        </authorList>
    </citation>
    <scope>NUCLEOTIDE SEQUENCE [LARGE SCALE GENOMIC DNA]</scope>
    <source>
        <strain evidence="2">MA-22A</strain>
        <plasmid evidence="2">Plasmid pMaq22A_3p DNA</plasmid>
    </source>
</reference>
<evidence type="ECO:0000313" key="2">
    <source>
        <dbReference type="Proteomes" id="UP000061432"/>
    </source>
</evidence>
<sequence length="93" mass="10211">MSSKILADFNTLVSQASGTAEDYFAKAYREVFSETSRYSDLTQAQKVQIVIEMAKVAASDFNTACTTLGMQHIAEAIDGFVTAYENFKHGEEA</sequence>
<protein>
    <submittedName>
        <fullName evidence="1">Uncharacterized protein</fullName>
    </submittedName>
</protein>
<dbReference type="RefSeq" id="WP_060851399.1">
    <property type="nucleotide sequence ID" value="NZ_AP014707.1"/>
</dbReference>
<geneLocation type="plasmid" evidence="2">
    <name>pMaq22A_3p DNA</name>
</geneLocation>
<name>A0A0C6FCD7_9HYPH</name>
<dbReference type="PATRIC" id="fig|270351.10.peg.7542"/>
<gene>
    <name evidence="1" type="ORF">Maq22A_3p50545</name>
</gene>
<dbReference type="AlphaFoldDB" id="A0A0C6FCD7"/>
<reference evidence="1 2" key="1">
    <citation type="journal article" date="2015" name="Genome Announc.">
        <title>Complete Genome Sequence of Methylobacterium aquaticum Strain 22A, Isolated from Racomitrium japonicum Moss.</title>
        <authorList>
            <person name="Tani A."/>
            <person name="Ogura Y."/>
            <person name="Hayashi T."/>
            <person name="Kimbara K."/>
        </authorList>
    </citation>
    <scope>NUCLEOTIDE SEQUENCE [LARGE SCALE GENOMIC DNA]</scope>
    <source>
        <strain evidence="1 2">MA-22A</strain>
        <plasmid evidence="2">Plasmid pMaq22A_3p DNA</plasmid>
    </source>
</reference>
<organism evidence="1 2">
    <name type="scientific">Methylobacterium aquaticum</name>
    <dbReference type="NCBI Taxonomy" id="270351"/>
    <lineage>
        <taxon>Bacteria</taxon>
        <taxon>Pseudomonadati</taxon>
        <taxon>Pseudomonadota</taxon>
        <taxon>Alphaproteobacteria</taxon>
        <taxon>Hyphomicrobiales</taxon>
        <taxon>Methylobacteriaceae</taxon>
        <taxon>Methylobacterium</taxon>
    </lineage>
</organism>
<proteinExistence type="predicted"/>
<accession>A0A0C6FCD7</accession>
<evidence type="ECO:0000313" key="1">
    <source>
        <dbReference type="EMBL" id="BAQ50356.1"/>
    </source>
</evidence>
<dbReference type="KEGG" id="maqu:Maq22A_3p50545"/>